<name>A0ABS9FMV4_9PSED</name>
<feature type="signal peptide" evidence="1">
    <location>
        <begin position="1"/>
        <end position="21"/>
    </location>
</feature>
<dbReference type="Gene3D" id="2.50.20.10">
    <property type="entry name" value="Lipoprotein localisation LolA/LolB/LppX"/>
    <property type="match status" value="1"/>
</dbReference>
<proteinExistence type="predicted"/>
<evidence type="ECO:0000313" key="3">
    <source>
        <dbReference type="Proteomes" id="UP000814074"/>
    </source>
</evidence>
<evidence type="ECO:0000313" key="2">
    <source>
        <dbReference type="EMBL" id="MCF5152789.1"/>
    </source>
</evidence>
<evidence type="ECO:0000256" key="1">
    <source>
        <dbReference type="SAM" id="SignalP"/>
    </source>
</evidence>
<protein>
    <submittedName>
        <fullName evidence="2">DUF1329 domain-containing protein</fullName>
    </submittedName>
</protein>
<keyword evidence="1" id="KW-0732">Signal</keyword>
<reference evidence="2 3" key="1">
    <citation type="submission" date="2019-11" db="EMBL/GenBank/DDBJ databases">
        <title>Epiphytic Pseudomonas syringae from cherry orchards.</title>
        <authorList>
            <person name="Hulin M.T."/>
        </authorList>
    </citation>
    <scope>NUCLEOTIDE SEQUENCE [LARGE SCALE GENOMIC DNA]</scope>
    <source>
        <strain evidence="2 3">PA-6-3B</strain>
    </source>
</reference>
<dbReference type="InterPro" id="IPR010752">
    <property type="entry name" value="DUF1329"/>
</dbReference>
<feature type="chain" id="PRO_5045051966" evidence="1">
    <location>
        <begin position="22"/>
        <end position="452"/>
    </location>
</feature>
<organism evidence="2 3">
    <name type="scientific">Pseudomonas lactis</name>
    <dbReference type="NCBI Taxonomy" id="1615674"/>
    <lineage>
        <taxon>Bacteria</taxon>
        <taxon>Pseudomonadati</taxon>
        <taxon>Pseudomonadota</taxon>
        <taxon>Gammaproteobacteria</taxon>
        <taxon>Pseudomonadales</taxon>
        <taxon>Pseudomonadaceae</taxon>
        <taxon>Pseudomonas</taxon>
    </lineage>
</organism>
<dbReference type="EMBL" id="WKDU01000007">
    <property type="protein sequence ID" value="MCF5152789.1"/>
    <property type="molecule type" value="Genomic_DNA"/>
</dbReference>
<dbReference type="Pfam" id="PF07044">
    <property type="entry name" value="DUF1329"/>
    <property type="match status" value="1"/>
</dbReference>
<comment type="caution">
    <text evidence="2">The sequence shown here is derived from an EMBL/GenBank/DDBJ whole genome shotgun (WGS) entry which is preliminary data.</text>
</comment>
<sequence length="452" mass="50691">MNIIKYFFCVSLLCIVASASAAVSEEEASRLGKDLTPTGAEMAGNAAGTIPPWTGGLSKDSGKSDNDFLEDPFANEKPLFIITSQNLEKYKSNLSEGQVALFKRYPETYRMLVYPSHRTTALPDRIYKAIKISALKTETLEGGSGLKGFSESRYYAFPIPQSGLEAIWNHITRYRGGTLRRSVVQVTPQASGDYTVIRFEDKVGFPDGLKDMGGDSSNVLLYYTQRVTSPSRLAGNVLLVHESIDQITEPRAAWQYNAGQRRVRRAPQVAYDGPGTAADGLATTDNFDMYNGAPNRYEWRLIGKRELYIPYNNYKLASNGLKYSDIVKPGHTNQDLARYELHRVWEVEASLKQGERHIYAKRRFFLDEDSWQIALSEQYDARGQLWRVGQAMLIQQYKAQVPMYAFETLNDLIAGRYLAIGMNNEEKHGVEYGIGLSSSEFTPAALRNSGVR</sequence>
<dbReference type="CDD" id="cd16329">
    <property type="entry name" value="LolA_like"/>
    <property type="match status" value="1"/>
</dbReference>
<gene>
    <name evidence="2" type="ORF">GIW47_09155</name>
</gene>
<keyword evidence="3" id="KW-1185">Reference proteome</keyword>
<dbReference type="Proteomes" id="UP000814074">
    <property type="component" value="Unassembled WGS sequence"/>
</dbReference>
<accession>A0ABS9FMV4</accession>
<dbReference type="RefSeq" id="WP_236270073.1">
    <property type="nucleotide sequence ID" value="NZ_WKDU01000007.1"/>
</dbReference>